<evidence type="ECO:0000259" key="12">
    <source>
        <dbReference type="PROSITE" id="PS51198"/>
    </source>
</evidence>
<dbReference type="SUPFAM" id="SSF52540">
    <property type="entry name" value="P-loop containing nucleoside triphosphate hydrolases"/>
    <property type="match status" value="1"/>
</dbReference>
<dbReference type="InterPro" id="IPR014016">
    <property type="entry name" value="UvrD-like_ATP-bd"/>
</dbReference>
<dbReference type="GO" id="GO:0003677">
    <property type="term" value="F:DNA binding"/>
    <property type="evidence" value="ECO:0007669"/>
    <property type="project" value="UniProtKB-KW"/>
</dbReference>
<dbReference type="GO" id="GO:0005829">
    <property type="term" value="C:cytosol"/>
    <property type="evidence" value="ECO:0007669"/>
    <property type="project" value="TreeGrafter"/>
</dbReference>
<dbReference type="EC" id="5.6.2.4" evidence="8"/>
<keyword evidence="5" id="KW-0238">DNA-binding</keyword>
<comment type="catalytic activity">
    <reaction evidence="7">
        <text>Couples ATP hydrolysis with the unwinding of duplex DNA by translocating in the 3'-5' direction.</text>
        <dbReference type="EC" id="5.6.2.4"/>
    </reaction>
</comment>
<dbReference type="GO" id="GO:0016787">
    <property type="term" value="F:hydrolase activity"/>
    <property type="evidence" value="ECO:0007669"/>
    <property type="project" value="UniProtKB-UniRule"/>
</dbReference>
<dbReference type="PANTHER" id="PTHR11070:SF2">
    <property type="entry name" value="ATP-DEPENDENT DNA HELICASE SRS2"/>
    <property type="match status" value="1"/>
</dbReference>
<evidence type="ECO:0000256" key="1">
    <source>
        <dbReference type="ARBA" id="ARBA00022741"/>
    </source>
</evidence>
<proteinExistence type="predicted"/>
<dbReference type="Pfam" id="PF00580">
    <property type="entry name" value="UvrD-helicase"/>
    <property type="match status" value="1"/>
</dbReference>
<accession>S6UZ98</accession>
<dbReference type="InterPro" id="IPR013986">
    <property type="entry name" value="DExx_box_DNA_helicase_dom_sf"/>
</dbReference>
<feature type="binding site" evidence="11">
    <location>
        <begin position="31"/>
        <end position="38"/>
    </location>
    <ligand>
        <name>ATP</name>
        <dbReference type="ChEBI" id="CHEBI:30616"/>
    </ligand>
</feature>
<evidence type="ECO:0000256" key="10">
    <source>
        <dbReference type="ARBA" id="ARBA00048988"/>
    </source>
</evidence>
<keyword evidence="6" id="KW-0413">Isomerase</keyword>
<evidence type="ECO:0000256" key="9">
    <source>
        <dbReference type="ARBA" id="ARBA00034923"/>
    </source>
</evidence>
<dbReference type="CDD" id="cd17932">
    <property type="entry name" value="DEXQc_UvrD"/>
    <property type="match status" value="1"/>
</dbReference>
<evidence type="ECO:0000256" key="4">
    <source>
        <dbReference type="ARBA" id="ARBA00022840"/>
    </source>
</evidence>
<dbReference type="FunFam" id="1.10.10.160:FF:000001">
    <property type="entry name" value="ATP-dependent DNA helicase"/>
    <property type="match status" value="1"/>
</dbReference>
<dbReference type="GO" id="GO:0009314">
    <property type="term" value="P:response to radiation"/>
    <property type="evidence" value="ECO:0007669"/>
    <property type="project" value="UniProtKB-ARBA"/>
</dbReference>
<comment type="catalytic activity">
    <reaction evidence="10">
        <text>ATP + H2O = ADP + phosphate + H(+)</text>
        <dbReference type="Rhea" id="RHEA:13065"/>
        <dbReference type="ChEBI" id="CHEBI:15377"/>
        <dbReference type="ChEBI" id="CHEBI:15378"/>
        <dbReference type="ChEBI" id="CHEBI:30616"/>
        <dbReference type="ChEBI" id="CHEBI:43474"/>
        <dbReference type="ChEBI" id="CHEBI:456216"/>
        <dbReference type="EC" id="5.6.2.4"/>
    </reaction>
</comment>
<evidence type="ECO:0000256" key="11">
    <source>
        <dbReference type="PROSITE-ProRule" id="PRU00560"/>
    </source>
</evidence>
<dbReference type="Gene3D" id="1.10.10.160">
    <property type="match status" value="1"/>
</dbReference>
<organism evidence="13 14">
    <name type="scientific">Pseudomonas syringae pv. actinidiae ICMP 18807</name>
    <dbReference type="NCBI Taxonomy" id="1194404"/>
    <lineage>
        <taxon>Bacteria</taxon>
        <taxon>Pseudomonadati</taxon>
        <taxon>Pseudomonadota</taxon>
        <taxon>Gammaproteobacteria</taxon>
        <taxon>Pseudomonadales</taxon>
        <taxon>Pseudomonadaceae</taxon>
        <taxon>Pseudomonas</taxon>
        <taxon>Pseudomonas syringae</taxon>
    </lineage>
</organism>
<evidence type="ECO:0000256" key="3">
    <source>
        <dbReference type="ARBA" id="ARBA00022806"/>
    </source>
</evidence>
<dbReference type="GO" id="GO:0043138">
    <property type="term" value="F:3'-5' DNA helicase activity"/>
    <property type="evidence" value="ECO:0007669"/>
    <property type="project" value="UniProtKB-EC"/>
</dbReference>
<dbReference type="Gene3D" id="3.40.50.300">
    <property type="entry name" value="P-loop containing nucleotide triphosphate hydrolases"/>
    <property type="match status" value="1"/>
</dbReference>
<gene>
    <name evidence="13" type="primary">uvrD</name>
    <name evidence="13" type="ORF">A244_06699</name>
</gene>
<evidence type="ECO:0000256" key="8">
    <source>
        <dbReference type="ARBA" id="ARBA00034808"/>
    </source>
</evidence>
<evidence type="ECO:0000313" key="13">
    <source>
        <dbReference type="EMBL" id="EPN60840.1"/>
    </source>
</evidence>
<keyword evidence="4 11" id="KW-0067">ATP-binding</keyword>
<protein>
    <recommendedName>
        <fullName evidence="8">DNA 3'-5' helicase</fullName>
        <ecNumber evidence="8">5.6.2.4</ecNumber>
    </recommendedName>
    <alternativeName>
        <fullName evidence="9">DNA 3'-5' helicase II</fullName>
    </alternativeName>
</protein>
<evidence type="ECO:0000256" key="6">
    <source>
        <dbReference type="ARBA" id="ARBA00023235"/>
    </source>
</evidence>
<dbReference type="PROSITE" id="PS51198">
    <property type="entry name" value="UVRD_HELICASE_ATP_BIND"/>
    <property type="match status" value="1"/>
</dbReference>
<dbReference type="PANTHER" id="PTHR11070">
    <property type="entry name" value="UVRD / RECB / PCRA DNA HELICASE FAMILY MEMBER"/>
    <property type="match status" value="1"/>
</dbReference>
<sequence>MRDDLSVLLNSLNDAQRQAVAASLGRQLVLAGAGSGKTRVLVHRIAWLMQVEQASPHSVLSVTFTNKAAAEMRHRIEQLMGISPAGMWVGTFHGLAHRLLRAHWQEAGLVQTFQILDSDDQQRLVKRVMRELGLDEQRWPARQAQWFINGQKDEGLRPKHIQASGDLFLTTMKSVYE</sequence>
<evidence type="ECO:0000256" key="2">
    <source>
        <dbReference type="ARBA" id="ARBA00022801"/>
    </source>
</evidence>
<reference evidence="13 14" key="1">
    <citation type="journal article" date="2013" name="PLoS Pathog.">
        <title>Genomic analysis of the Kiwifruit pathogen Pseudomonas syringae pv. actinidiae provides insight into the origins of an emergent plant disease.</title>
        <authorList>
            <person name="McCann H.C."/>
            <person name="Rikkerink E.H."/>
            <person name="Bertels F."/>
            <person name="Fiers M."/>
            <person name="Lu A."/>
            <person name="Rees-George J."/>
            <person name="Andersen M.T."/>
            <person name="Gleave A.P."/>
            <person name="Haubold B."/>
            <person name="Wohlers M.W."/>
            <person name="Guttman D.S."/>
            <person name="Wang P.W."/>
            <person name="Straub C."/>
            <person name="Vanneste J.L."/>
            <person name="Rainey P.B."/>
            <person name="Templeton M.D."/>
        </authorList>
    </citation>
    <scope>NUCLEOTIDE SEQUENCE [LARGE SCALE GENOMIC DNA]</scope>
    <source>
        <strain evidence="13 14">ICMP 18807</strain>
    </source>
</reference>
<keyword evidence="2 11" id="KW-0378">Hydrolase</keyword>
<feature type="non-terminal residue" evidence="13">
    <location>
        <position position="177"/>
    </location>
</feature>
<evidence type="ECO:0000313" key="14">
    <source>
        <dbReference type="Proteomes" id="UP000015729"/>
    </source>
</evidence>
<dbReference type="Proteomes" id="UP000015729">
    <property type="component" value="Unassembled WGS sequence"/>
</dbReference>
<evidence type="ECO:0000256" key="7">
    <source>
        <dbReference type="ARBA" id="ARBA00034617"/>
    </source>
</evidence>
<keyword evidence="3 11" id="KW-0347">Helicase</keyword>
<dbReference type="InterPro" id="IPR027417">
    <property type="entry name" value="P-loop_NTPase"/>
</dbReference>
<name>S6UZ98_PSESF</name>
<dbReference type="EMBL" id="AOKG01000433">
    <property type="protein sequence ID" value="EPN60840.1"/>
    <property type="molecule type" value="Genomic_DNA"/>
</dbReference>
<evidence type="ECO:0000256" key="5">
    <source>
        <dbReference type="ARBA" id="ARBA00023125"/>
    </source>
</evidence>
<dbReference type="GO" id="GO:0005524">
    <property type="term" value="F:ATP binding"/>
    <property type="evidence" value="ECO:0007669"/>
    <property type="project" value="UniProtKB-UniRule"/>
</dbReference>
<feature type="domain" description="UvrD-like helicase ATP-binding" evidence="12">
    <location>
        <begin position="10"/>
        <end position="177"/>
    </location>
</feature>
<comment type="caution">
    <text evidence="13">The sequence shown here is derived from an EMBL/GenBank/DDBJ whole genome shotgun (WGS) entry which is preliminary data.</text>
</comment>
<dbReference type="AlphaFoldDB" id="S6UZ98"/>
<dbReference type="GO" id="GO:0000725">
    <property type="term" value="P:recombinational repair"/>
    <property type="evidence" value="ECO:0007669"/>
    <property type="project" value="TreeGrafter"/>
</dbReference>
<keyword evidence="1 11" id="KW-0547">Nucleotide-binding</keyword>
<dbReference type="InterPro" id="IPR000212">
    <property type="entry name" value="DNA_helicase_UvrD/REP"/>
</dbReference>
<dbReference type="GO" id="GO:0033202">
    <property type="term" value="C:DNA helicase complex"/>
    <property type="evidence" value="ECO:0007669"/>
    <property type="project" value="TreeGrafter"/>
</dbReference>